<evidence type="ECO:0000313" key="2">
    <source>
        <dbReference type="EMBL" id="NZA25782.1"/>
    </source>
</evidence>
<dbReference type="Proteomes" id="UP000578091">
    <property type="component" value="Unassembled WGS sequence"/>
</dbReference>
<protein>
    <recommendedName>
        <fullName evidence="4">Tryptophan-rich sensory protein</fullName>
    </recommendedName>
</protein>
<dbReference type="EMBL" id="JACCKA010000038">
    <property type="protein sequence ID" value="NZA25782.1"/>
    <property type="molecule type" value="Genomic_DNA"/>
</dbReference>
<dbReference type="InterPro" id="IPR038330">
    <property type="entry name" value="TspO/MBR-related_sf"/>
</dbReference>
<feature type="transmembrane region" description="Helical" evidence="1">
    <location>
        <begin position="98"/>
        <end position="119"/>
    </location>
</feature>
<keyword evidence="1" id="KW-0472">Membrane</keyword>
<keyword evidence="3" id="KW-1185">Reference proteome</keyword>
<feature type="transmembrane region" description="Helical" evidence="1">
    <location>
        <begin position="189"/>
        <end position="205"/>
    </location>
</feature>
<dbReference type="PANTHER" id="PTHR33802:SF1">
    <property type="entry name" value="XK-RELATED PROTEIN"/>
    <property type="match status" value="1"/>
</dbReference>
<gene>
    <name evidence="2" type="ORF">H0E84_05245</name>
</gene>
<feature type="transmembrane region" description="Helical" evidence="1">
    <location>
        <begin position="217"/>
        <end position="236"/>
    </location>
</feature>
<feature type="transmembrane region" description="Helical" evidence="1">
    <location>
        <begin position="131"/>
        <end position="156"/>
    </location>
</feature>
<evidence type="ECO:0008006" key="4">
    <source>
        <dbReference type="Google" id="ProtNLM"/>
    </source>
</evidence>
<dbReference type="RefSeq" id="WP_180677586.1">
    <property type="nucleotide sequence ID" value="NZ_JACCKA010000038.1"/>
</dbReference>
<keyword evidence="1" id="KW-1133">Transmembrane helix</keyword>
<feature type="transmembrane region" description="Helical" evidence="1">
    <location>
        <begin position="38"/>
        <end position="61"/>
    </location>
</feature>
<keyword evidence="1" id="KW-0812">Transmembrane</keyword>
<proteinExistence type="predicted"/>
<accession>A0A853JAI3</accession>
<evidence type="ECO:0000256" key="1">
    <source>
        <dbReference type="SAM" id="Phobius"/>
    </source>
</evidence>
<dbReference type="AlphaFoldDB" id="A0A853JAI3"/>
<evidence type="ECO:0000313" key="3">
    <source>
        <dbReference type="Proteomes" id="UP000578091"/>
    </source>
</evidence>
<organism evidence="2 3">
    <name type="scientific">Luteimonas salinisoli</name>
    <dbReference type="NCBI Taxonomy" id="2752307"/>
    <lineage>
        <taxon>Bacteria</taxon>
        <taxon>Pseudomonadati</taxon>
        <taxon>Pseudomonadota</taxon>
        <taxon>Gammaproteobacteria</taxon>
        <taxon>Lysobacterales</taxon>
        <taxon>Lysobacteraceae</taxon>
        <taxon>Luteimonas</taxon>
    </lineage>
</organism>
<dbReference type="Gene3D" id="1.20.1260.100">
    <property type="entry name" value="TspO/MBR protein"/>
    <property type="match status" value="1"/>
</dbReference>
<comment type="caution">
    <text evidence="2">The sequence shown here is derived from an EMBL/GenBank/DDBJ whole genome shotgun (WGS) entry which is preliminary data.</text>
</comment>
<reference evidence="2 3" key="1">
    <citation type="submission" date="2020-07" db="EMBL/GenBank/DDBJ databases">
        <title>Luteimonas sp. SJ-92.</title>
        <authorList>
            <person name="Huang X.-X."/>
            <person name="Xu L."/>
            <person name="Sun J.-Q."/>
        </authorList>
    </citation>
    <scope>NUCLEOTIDE SEQUENCE [LARGE SCALE GENOMIC DNA]</scope>
    <source>
        <strain evidence="2 3">SJ-92</strain>
    </source>
</reference>
<dbReference type="PANTHER" id="PTHR33802">
    <property type="entry name" value="SI:CH211-161H7.5-RELATED"/>
    <property type="match status" value="1"/>
</dbReference>
<feature type="transmembrane region" description="Helical" evidence="1">
    <location>
        <begin position="162"/>
        <end position="182"/>
    </location>
</feature>
<feature type="transmembrane region" description="Helical" evidence="1">
    <location>
        <begin position="73"/>
        <end position="92"/>
    </location>
</feature>
<sequence>MRLLVLLFAITMPLVAWLSGRAAFGPDTATVSDRHPTLLVAAGYAFSIWGLIFLLDLLYAAWQATGVRRRDPLLGRVALPAAAGFALTAAWMPLFSQGLFWLCLVVIFGALACLAWSALQLARPATHAPAWLALSLHAGWLSLAAFLNLAQAIVAYRLLPDGAMLGWSLALFAAAAAVLLGLNQRMHGNTAYAAAALWGLGAVYVKQSQSGLDGSDAAAWAALAIGLLLGLQTAWLRWRERRRPVAVLPPPG</sequence>
<name>A0A853JAI3_9GAMM</name>